<keyword evidence="2" id="KW-1185">Reference proteome</keyword>
<dbReference type="Proteomes" id="UP000059188">
    <property type="component" value="Unassembled WGS sequence"/>
</dbReference>
<sequence>MQKQVAYLQSNAVAQKLSVSVIISMTSGSLSKDLTLMNSGSVQSCSSACTLMGNFEFRIRPLQATFTKHVQRD</sequence>
<reference evidence="1 2" key="1">
    <citation type="submission" date="2014-11" db="EMBL/GenBank/DDBJ databases">
        <authorList>
            <person name="Wibberg Daniel"/>
        </authorList>
    </citation>
    <scope>NUCLEOTIDE SEQUENCE [LARGE SCALE GENOMIC DNA]</scope>
    <source>
        <strain evidence="1">Rhizoctonia solani AG1-IB 7/3/14</strain>
    </source>
</reference>
<dbReference type="EMBL" id="LN679158">
    <property type="protein sequence ID" value="CEL61557.1"/>
    <property type="molecule type" value="Genomic_DNA"/>
</dbReference>
<accession>A0A0B7FZG2</accession>
<organism evidence="1 2">
    <name type="scientific">Thanatephorus cucumeris (strain AG1-IB / isolate 7/3/14)</name>
    <name type="common">Lettuce bottom rot fungus</name>
    <name type="synonym">Rhizoctonia solani</name>
    <dbReference type="NCBI Taxonomy" id="1108050"/>
    <lineage>
        <taxon>Eukaryota</taxon>
        <taxon>Fungi</taxon>
        <taxon>Dikarya</taxon>
        <taxon>Basidiomycota</taxon>
        <taxon>Agaricomycotina</taxon>
        <taxon>Agaricomycetes</taxon>
        <taxon>Cantharellales</taxon>
        <taxon>Ceratobasidiaceae</taxon>
        <taxon>Rhizoctonia</taxon>
        <taxon>Rhizoctonia solani AG-1</taxon>
    </lineage>
</organism>
<gene>
    <name evidence="1" type="ORF">RSOLAG1IB_10120</name>
</gene>
<protein>
    <submittedName>
        <fullName evidence="1">Uncharacterized protein</fullName>
    </submittedName>
</protein>
<evidence type="ECO:0000313" key="2">
    <source>
        <dbReference type="Proteomes" id="UP000059188"/>
    </source>
</evidence>
<name>A0A0B7FZG2_THACB</name>
<proteinExistence type="predicted"/>
<evidence type="ECO:0000313" key="1">
    <source>
        <dbReference type="EMBL" id="CEL61557.1"/>
    </source>
</evidence>
<dbReference type="AlphaFoldDB" id="A0A0B7FZG2"/>